<dbReference type="Proteomes" id="UP001054902">
    <property type="component" value="Unassembled WGS sequence"/>
</dbReference>
<protein>
    <submittedName>
        <fullName evidence="3">Uncharacterized protein</fullName>
    </submittedName>
</protein>
<gene>
    <name evidence="3" type="ORF">CTEN210_05826</name>
</gene>
<sequence>MRRFVIELFIVHLFFSDVQGFSLDPKSLSFLDLSNTKYRFQPQERVNLRLYYSEEDRSLDEFIPRNTTRFEDSFSTKTSQHLANRIVNRGFATMGQQLRRQQDKQRLEKQKQREREESKLRNLELKWKLETSEDCDTEDVLSCSEPCETCRGKGKISCEFCKGVGFVDFGEGYGRGTVGNRMEKKNGGKGTGIECPCCNEDGETTCTKCNGSGWIAKWQS</sequence>
<reference evidence="3 4" key="1">
    <citation type="journal article" date="2021" name="Sci. Rep.">
        <title>The genome of the diatom Chaetoceros tenuissimus carries an ancient integrated fragment of an extant virus.</title>
        <authorList>
            <person name="Hongo Y."/>
            <person name="Kimura K."/>
            <person name="Takaki Y."/>
            <person name="Yoshida Y."/>
            <person name="Baba S."/>
            <person name="Kobayashi G."/>
            <person name="Nagasaki K."/>
            <person name="Hano T."/>
            <person name="Tomaru Y."/>
        </authorList>
    </citation>
    <scope>NUCLEOTIDE SEQUENCE [LARGE SCALE GENOMIC DNA]</scope>
    <source>
        <strain evidence="3 4">NIES-3715</strain>
    </source>
</reference>
<keyword evidence="2" id="KW-0732">Signal</keyword>
<comment type="caution">
    <text evidence="3">The sequence shown here is derived from an EMBL/GenBank/DDBJ whole genome shotgun (WGS) entry which is preliminary data.</text>
</comment>
<proteinExistence type="predicted"/>
<dbReference type="PANTHER" id="PTHR15852">
    <property type="entry name" value="PLASTID TRANSCRIPTIONALLY ACTIVE PROTEIN"/>
    <property type="match status" value="1"/>
</dbReference>
<keyword evidence="1" id="KW-0175">Coiled coil</keyword>
<feature type="coiled-coil region" evidence="1">
    <location>
        <begin position="97"/>
        <end position="126"/>
    </location>
</feature>
<evidence type="ECO:0000313" key="4">
    <source>
        <dbReference type="Proteomes" id="UP001054902"/>
    </source>
</evidence>
<dbReference type="EMBL" id="BLLK01000038">
    <property type="protein sequence ID" value="GFH49350.1"/>
    <property type="molecule type" value="Genomic_DNA"/>
</dbReference>
<name>A0AAD3CR69_9STRA</name>
<evidence type="ECO:0000256" key="1">
    <source>
        <dbReference type="SAM" id="Coils"/>
    </source>
</evidence>
<dbReference type="PANTHER" id="PTHR15852:SF54">
    <property type="entry name" value="PROTEIN SSUH2 HOMOLOG"/>
    <property type="match status" value="1"/>
</dbReference>
<feature type="signal peptide" evidence="2">
    <location>
        <begin position="1"/>
        <end position="20"/>
    </location>
</feature>
<evidence type="ECO:0000313" key="3">
    <source>
        <dbReference type="EMBL" id="GFH49350.1"/>
    </source>
</evidence>
<dbReference type="AlphaFoldDB" id="A0AAD3CR69"/>
<feature type="chain" id="PRO_5042267291" evidence="2">
    <location>
        <begin position="21"/>
        <end position="220"/>
    </location>
</feature>
<keyword evidence="4" id="KW-1185">Reference proteome</keyword>
<accession>A0AAD3CR69</accession>
<evidence type="ECO:0000256" key="2">
    <source>
        <dbReference type="SAM" id="SignalP"/>
    </source>
</evidence>
<organism evidence="3 4">
    <name type="scientific">Chaetoceros tenuissimus</name>
    <dbReference type="NCBI Taxonomy" id="426638"/>
    <lineage>
        <taxon>Eukaryota</taxon>
        <taxon>Sar</taxon>
        <taxon>Stramenopiles</taxon>
        <taxon>Ochrophyta</taxon>
        <taxon>Bacillariophyta</taxon>
        <taxon>Coscinodiscophyceae</taxon>
        <taxon>Chaetocerotophycidae</taxon>
        <taxon>Chaetocerotales</taxon>
        <taxon>Chaetocerotaceae</taxon>
        <taxon>Chaetoceros</taxon>
    </lineage>
</organism>